<name>A0ABU9DUI1_9BACL</name>
<dbReference type="RefSeq" id="WP_341419044.1">
    <property type="nucleotide sequence ID" value="NZ_JBBPCC010000025.1"/>
</dbReference>
<dbReference type="InterPro" id="IPR036397">
    <property type="entry name" value="RNaseH_sf"/>
</dbReference>
<organism evidence="5 6">
    <name type="scientific">Paenibacillus filicis</name>
    <dbReference type="NCBI Taxonomy" id="669464"/>
    <lineage>
        <taxon>Bacteria</taxon>
        <taxon>Bacillati</taxon>
        <taxon>Bacillota</taxon>
        <taxon>Bacilli</taxon>
        <taxon>Bacillales</taxon>
        <taxon>Paenibacillaceae</taxon>
        <taxon>Paenibacillus</taxon>
    </lineage>
</organism>
<dbReference type="Proteomes" id="UP001469365">
    <property type="component" value="Unassembled WGS sequence"/>
</dbReference>
<keyword evidence="3 5" id="KW-0269">Exonuclease</keyword>
<evidence type="ECO:0000256" key="3">
    <source>
        <dbReference type="ARBA" id="ARBA00022839"/>
    </source>
</evidence>
<keyword evidence="1" id="KW-0540">Nuclease</keyword>
<dbReference type="EMBL" id="JBBPCC010000025">
    <property type="protein sequence ID" value="MEK8131911.1"/>
    <property type="molecule type" value="Genomic_DNA"/>
</dbReference>
<dbReference type="SUPFAM" id="SSF53098">
    <property type="entry name" value="Ribonuclease H-like"/>
    <property type="match status" value="1"/>
</dbReference>
<dbReference type="InterPro" id="IPR013520">
    <property type="entry name" value="Ribonucl_H"/>
</dbReference>
<feature type="domain" description="Exonuclease" evidence="4">
    <location>
        <begin position="2"/>
        <end position="166"/>
    </location>
</feature>
<gene>
    <name evidence="5" type="ORF">WMW72_28790</name>
</gene>
<proteinExistence type="predicted"/>
<dbReference type="CDD" id="cd06133">
    <property type="entry name" value="ERI-1_3'hExo_like"/>
    <property type="match status" value="1"/>
</dbReference>
<dbReference type="Gene3D" id="3.30.420.10">
    <property type="entry name" value="Ribonuclease H-like superfamily/Ribonuclease H"/>
    <property type="match status" value="1"/>
</dbReference>
<evidence type="ECO:0000256" key="1">
    <source>
        <dbReference type="ARBA" id="ARBA00022722"/>
    </source>
</evidence>
<dbReference type="InterPro" id="IPR012337">
    <property type="entry name" value="RNaseH-like_sf"/>
</dbReference>
<evidence type="ECO:0000313" key="5">
    <source>
        <dbReference type="EMBL" id="MEK8131911.1"/>
    </source>
</evidence>
<comment type="caution">
    <text evidence="5">The sequence shown here is derived from an EMBL/GenBank/DDBJ whole genome shotgun (WGS) entry which is preliminary data.</text>
</comment>
<protein>
    <submittedName>
        <fullName evidence="5">3'-5' exonuclease</fullName>
        <ecNumber evidence="5">3.1.-.-</ecNumber>
    </submittedName>
</protein>
<dbReference type="GO" id="GO:0004527">
    <property type="term" value="F:exonuclease activity"/>
    <property type="evidence" value="ECO:0007669"/>
    <property type="project" value="UniProtKB-KW"/>
</dbReference>
<evidence type="ECO:0000259" key="4">
    <source>
        <dbReference type="SMART" id="SM00479"/>
    </source>
</evidence>
<dbReference type="EC" id="3.1.-.-" evidence="5"/>
<accession>A0ABU9DUI1</accession>
<dbReference type="InterPro" id="IPR051274">
    <property type="entry name" value="3-5_Exoribonuclease"/>
</dbReference>
<sequence>MNYVVIDLEFNGRRHYEIHPMEIIEIGAVKLNETVEIMDTFQSYVRPRFPIQEFALDFCGIDRGVLEASDPFPQVIRQFIDFCGGPCTLVAWGGTDFFQLLIDCKSNGIPTDWISGMIDMSKYYNGGLQQALIEHHMEFSGKQHSALDDALQACRLLLMHKELVLTNNNYKPDQIKMVTGGIKKKIGMALSQAAQRNQVLTWEEFSNDEETQQYVSIMKLTEQEMGYIEHMFHKHFKQVYGRRTRARLRALGIDI</sequence>
<keyword evidence="2 5" id="KW-0378">Hydrolase</keyword>
<dbReference type="PANTHER" id="PTHR23044:SF61">
    <property type="entry name" value="3'-5' EXORIBONUCLEASE 1-RELATED"/>
    <property type="match status" value="1"/>
</dbReference>
<keyword evidence="6" id="KW-1185">Reference proteome</keyword>
<reference evidence="5 6" key="1">
    <citation type="submission" date="2024-04" db="EMBL/GenBank/DDBJ databases">
        <title>draft genome sequnece of Paenibacillus filicis.</title>
        <authorList>
            <person name="Kim D.-U."/>
        </authorList>
    </citation>
    <scope>NUCLEOTIDE SEQUENCE [LARGE SCALE GENOMIC DNA]</scope>
    <source>
        <strain evidence="5 6">KACC14197</strain>
    </source>
</reference>
<dbReference type="PANTHER" id="PTHR23044">
    <property type="entry name" value="3'-5' EXONUCLEASE ERI1-RELATED"/>
    <property type="match status" value="1"/>
</dbReference>
<dbReference type="SMART" id="SM00479">
    <property type="entry name" value="EXOIII"/>
    <property type="match status" value="1"/>
</dbReference>
<dbReference type="Pfam" id="PF00929">
    <property type="entry name" value="RNase_T"/>
    <property type="match status" value="1"/>
</dbReference>
<dbReference type="InterPro" id="IPR047201">
    <property type="entry name" value="ERI-1_3'hExo-like"/>
</dbReference>
<evidence type="ECO:0000313" key="6">
    <source>
        <dbReference type="Proteomes" id="UP001469365"/>
    </source>
</evidence>
<evidence type="ECO:0000256" key="2">
    <source>
        <dbReference type="ARBA" id="ARBA00022801"/>
    </source>
</evidence>